<reference evidence="4 5" key="1">
    <citation type="submission" date="2020-08" db="EMBL/GenBank/DDBJ databases">
        <title>Genome public.</title>
        <authorList>
            <person name="Liu C."/>
            <person name="Sun Q."/>
        </authorList>
    </citation>
    <scope>NUCLEOTIDE SEQUENCE [LARGE SCALE GENOMIC DNA]</scope>
    <source>
        <strain evidence="4 5">BX0805</strain>
    </source>
</reference>
<dbReference type="CDD" id="cd00254">
    <property type="entry name" value="LT-like"/>
    <property type="match status" value="1"/>
</dbReference>
<dbReference type="Proteomes" id="UP000621540">
    <property type="component" value="Unassembled WGS sequence"/>
</dbReference>
<evidence type="ECO:0000256" key="1">
    <source>
        <dbReference type="ARBA" id="ARBA00007734"/>
    </source>
</evidence>
<feature type="domain" description="Transglycosylase SLT" evidence="3">
    <location>
        <begin position="45"/>
        <end position="151"/>
    </location>
</feature>
<proteinExistence type="inferred from homology"/>
<dbReference type="RefSeq" id="WP_186982764.1">
    <property type="nucleotide sequence ID" value="NZ_JACOQH010000012.1"/>
</dbReference>
<protein>
    <submittedName>
        <fullName evidence="4">Lytic transglycosylase domain-containing protein</fullName>
    </submittedName>
</protein>
<dbReference type="Pfam" id="PF01464">
    <property type="entry name" value="SLT"/>
    <property type="match status" value="1"/>
</dbReference>
<evidence type="ECO:0000313" key="5">
    <source>
        <dbReference type="Proteomes" id="UP000621540"/>
    </source>
</evidence>
<name>A0ABR7ID90_9FIRM</name>
<dbReference type="EMBL" id="JACOQH010000012">
    <property type="protein sequence ID" value="MBC5754893.1"/>
    <property type="molecule type" value="Genomic_DNA"/>
</dbReference>
<evidence type="ECO:0000259" key="3">
    <source>
        <dbReference type="Pfam" id="PF01464"/>
    </source>
</evidence>
<comment type="caution">
    <text evidence="4">The sequence shown here is derived from an EMBL/GenBank/DDBJ whole genome shotgun (WGS) entry which is preliminary data.</text>
</comment>
<accession>A0ABR7ID90</accession>
<feature type="region of interest" description="Disordered" evidence="2">
    <location>
        <begin position="1"/>
        <end position="29"/>
    </location>
</feature>
<dbReference type="PANTHER" id="PTHR37423">
    <property type="entry name" value="SOLUBLE LYTIC MUREIN TRANSGLYCOSYLASE-RELATED"/>
    <property type="match status" value="1"/>
</dbReference>
<dbReference type="InterPro" id="IPR023346">
    <property type="entry name" value="Lysozyme-like_dom_sf"/>
</dbReference>
<sequence>MQINFIPKTSNRTELKLPNSTEQSNDGSFSSVFNAQNSETTLESIFKEASDTYQVPLSLLKAVGKQESNFNPKATSRCGAQGIMQLMPATAAGLGVTDAYDSKQNIMGGAKYLSELLSKYDGNTTLALAAYNAGSNNVAKYGGVPPFKETQDYVVKVTSYMKNGVTLPDQTVSVASENIDEELPTDEAESSFTLTASRETPDASDALDELFSYNDYLKFIDIFLNNFLDTTANLAASEQDKKDDSNDSYTAYQNMQSRAAMENLFSRSEEI</sequence>
<organism evidence="4 5">
    <name type="scientific">Roseburia yibonii</name>
    <dbReference type="NCBI Taxonomy" id="2763063"/>
    <lineage>
        <taxon>Bacteria</taxon>
        <taxon>Bacillati</taxon>
        <taxon>Bacillota</taxon>
        <taxon>Clostridia</taxon>
        <taxon>Lachnospirales</taxon>
        <taxon>Lachnospiraceae</taxon>
        <taxon>Roseburia</taxon>
    </lineage>
</organism>
<comment type="similarity">
    <text evidence="1">Belongs to the transglycosylase Slt family.</text>
</comment>
<dbReference type="PANTHER" id="PTHR37423:SF2">
    <property type="entry name" value="MEMBRANE-BOUND LYTIC MUREIN TRANSGLYCOSYLASE C"/>
    <property type="match status" value="1"/>
</dbReference>
<dbReference type="Gene3D" id="1.10.530.10">
    <property type="match status" value="1"/>
</dbReference>
<dbReference type="InterPro" id="IPR008258">
    <property type="entry name" value="Transglycosylase_SLT_dom_1"/>
</dbReference>
<dbReference type="InterPro" id="IPR000189">
    <property type="entry name" value="Transglyc_AS"/>
</dbReference>
<evidence type="ECO:0000313" key="4">
    <source>
        <dbReference type="EMBL" id="MBC5754893.1"/>
    </source>
</evidence>
<gene>
    <name evidence="4" type="ORF">H8Z76_12955</name>
</gene>
<evidence type="ECO:0000256" key="2">
    <source>
        <dbReference type="SAM" id="MobiDB-lite"/>
    </source>
</evidence>
<dbReference type="SUPFAM" id="SSF53955">
    <property type="entry name" value="Lysozyme-like"/>
    <property type="match status" value="1"/>
</dbReference>
<keyword evidence="5" id="KW-1185">Reference proteome</keyword>
<dbReference type="PROSITE" id="PS00922">
    <property type="entry name" value="TRANSGLYCOSYLASE"/>
    <property type="match status" value="1"/>
</dbReference>